<sequence>MEQYETAYLEAIVDNLAASVASGMREGATDVDLVESEDRLTASGRLWVRGYLTSRLSTFRAGTRGNPNLSQEDHEYIAEFVDEHQAGFAAQLYS</sequence>
<dbReference type="KEGG" id="halg:HUG10_09990"/>
<name>A0A7D5L2S7_9EURY</name>
<dbReference type="Proteomes" id="UP000509750">
    <property type="component" value="Chromosome"/>
</dbReference>
<dbReference type="OrthoDB" id="240620at2157"/>
<reference evidence="1 2" key="1">
    <citation type="submission" date="2020-07" db="EMBL/GenBank/DDBJ databases">
        <title>Gai3-2, isolated from salt lake.</title>
        <authorList>
            <person name="Cui H."/>
            <person name="Shi X."/>
        </authorList>
    </citation>
    <scope>NUCLEOTIDE SEQUENCE [LARGE SCALE GENOMIC DNA]</scope>
    <source>
        <strain evidence="1 2">Gai3-2</strain>
    </source>
</reference>
<proteinExistence type="predicted"/>
<evidence type="ECO:0000313" key="1">
    <source>
        <dbReference type="EMBL" id="QLG27863.1"/>
    </source>
</evidence>
<dbReference type="EMBL" id="CP058529">
    <property type="protein sequence ID" value="QLG27863.1"/>
    <property type="molecule type" value="Genomic_DNA"/>
</dbReference>
<keyword evidence="2" id="KW-1185">Reference proteome</keyword>
<dbReference type="AlphaFoldDB" id="A0A7D5L2S7"/>
<protein>
    <submittedName>
        <fullName evidence="1">Uncharacterized protein</fullName>
    </submittedName>
</protein>
<gene>
    <name evidence="1" type="ORF">HUG10_09990</name>
</gene>
<dbReference type="GeneID" id="56029165"/>
<organism evidence="1 2">
    <name type="scientific">Halorarum halophilum</name>
    <dbReference type="NCBI Taxonomy" id="2743090"/>
    <lineage>
        <taxon>Archaea</taxon>
        <taxon>Methanobacteriati</taxon>
        <taxon>Methanobacteriota</taxon>
        <taxon>Stenosarchaea group</taxon>
        <taxon>Halobacteria</taxon>
        <taxon>Halobacteriales</taxon>
        <taxon>Haloferacaceae</taxon>
        <taxon>Halorarum</taxon>
    </lineage>
</organism>
<accession>A0A7D5L2S7</accession>
<dbReference type="RefSeq" id="WP_179169438.1">
    <property type="nucleotide sequence ID" value="NZ_CP058529.1"/>
</dbReference>
<evidence type="ECO:0000313" key="2">
    <source>
        <dbReference type="Proteomes" id="UP000509750"/>
    </source>
</evidence>